<name>A0ABW4IV32_9ACTN</name>
<dbReference type="Proteomes" id="UP001597261">
    <property type="component" value="Unassembled WGS sequence"/>
</dbReference>
<evidence type="ECO:0000313" key="2">
    <source>
        <dbReference type="EMBL" id="MFD1660531.1"/>
    </source>
</evidence>
<keyword evidence="3" id="KW-1185">Reference proteome</keyword>
<feature type="region of interest" description="Disordered" evidence="1">
    <location>
        <begin position="69"/>
        <end position="95"/>
    </location>
</feature>
<evidence type="ECO:0000256" key="1">
    <source>
        <dbReference type="SAM" id="MobiDB-lite"/>
    </source>
</evidence>
<organism evidence="2 3">
    <name type="scientific">Streptomyces caeni</name>
    <dbReference type="NCBI Taxonomy" id="2307231"/>
    <lineage>
        <taxon>Bacteria</taxon>
        <taxon>Bacillati</taxon>
        <taxon>Actinomycetota</taxon>
        <taxon>Actinomycetes</taxon>
        <taxon>Kitasatosporales</taxon>
        <taxon>Streptomycetaceae</taxon>
        <taxon>Streptomyces</taxon>
    </lineage>
</organism>
<evidence type="ECO:0000313" key="3">
    <source>
        <dbReference type="Proteomes" id="UP001597261"/>
    </source>
</evidence>
<comment type="caution">
    <text evidence="2">The sequence shown here is derived from an EMBL/GenBank/DDBJ whole genome shotgun (WGS) entry which is preliminary data.</text>
</comment>
<feature type="compositionally biased region" description="Low complexity" evidence="1">
    <location>
        <begin position="78"/>
        <end position="95"/>
    </location>
</feature>
<dbReference type="EMBL" id="JBHUDX010000054">
    <property type="protein sequence ID" value="MFD1660531.1"/>
    <property type="molecule type" value="Genomic_DNA"/>
</dbReference>
<proteinExistence type="predicted"/>
<gene>
    <name evidence="2" type="ORF">ACFSL4_20540</name>
</gene>
<accession>A0ABW4IV32</accession>
<dbReference type="RefSeq" id="WP_381084769.1">
    <property type="nucleotide sequence ID" value="NZ_JBHUDX010000054.1"/>
</dbReference>
<reference evidence="3" key="1">
    <citation type="journal article" date="2019" name="Int. J. Syst. Evol. Microbiol.">
        <title>The Global Catalogue of Microorganisms (GCM) 10K type strain sequencing project: providing services to taxonomists for standard genome sequencing and annotation.</title>
        <authorList>
            <consortium name="The Broad Institute Genomics Platform"/>
            <consortium name="The Broad Institute Genome Sequencing Center for Infectious Disease"/>
            <person name="Wu L."/>
            <person name="Ma J."/>
        </authorList>
    </citation>
    <scope>NUCLEOTIDE SEQUENCE [LARGE SCALE GENOMIC DNA]</scope>
    <source>
        <strain evidence="3">CGMCC 1.12470</strain>
    </source>
</reference>
<protein>
    <submittedName>
        <fullName evidence="2">Uncharacterized protein</fullName>
    </submittedName>
</protein>
<sequence>MERISSAEDLLRTPGAVFADVRVRTGDESLKAANSVTSAGIVLMRADSEKQVQERITELGNRYEIVVAGHPEPVGAGSHSSENSSSDNPHPSSRP</sequence>